<dbReference type="GO" id="GO:0005524">
    <property type="term" value="F:ATP binding"/>
    <property type="evidence" value="ECO:0007669"/>
    <property type="project" value="UniProtKB-UniRule"/>
</dbReference>
<dbReference type="PROSITE" id="PS00108">
    <property type="entry name" value="PROTEIN_KINASE_ST"/>
    <property type="match status" value="1"/>
</dbReference>
<dbReference type="PROSITE" id="PS50011">
    <property type="entry name" value="PROTEIN_KINASE_DOM"/>
    <property type="match status" value="1"/>
</dbReference>
<dbReference type="FunFam" id="1.10.510.10:FF:001019">
    <property type="entry name" value="G-type lectin S-receptor-like serine/threonine-protein kinase B120"/>
    <property type="match status" value="1"/>
</dbReference>
<keyword evidence="14" id="KW-0325">Glycoprotein</keyword>
<dbReference type="InterPro" id="IPR008271">
    <property type="entry name" value="Ser/Thr_kinase_AS"/>
</dbReference>
<feature type="transmembrane region" description="Helical" evidence="17">
    <location>
        <begin position="239"/>
        <end position="262"/>
    </location>
</feature>
<dbReference type="GO" id="GO:0005886">
    <property type="term" value="C:plasma membrane"/>
    <property type="evidence" value="ECO:0007669"/>
    <property type="project" value="TreeGrafter"/>
</dbReference>
<evidence type="ECO:0000256" key="13">
    <source>
        <dbReference type="ARBA" id="ARBA00023170"/>
    </source>
</evidence>
<evidence type="ECO:0000256" key="7">
    <source>
        <dbReference type="ARBA" id="ARBA00022737"/>
    </source>
</evidence>
<evidence type="ECO:0000259" key="18">
    <source>
        <dbReference type="PROSITE" id="PS50011"/>
    </source>
</evidence>
<dbReference type="PANTHER" id="PTHR27002:SF1050">
    <property type="entry name" value="CYSTEINE-RICH RECEPTOR-LIKE PROTEIN KINASE 5"/>
    <property type="match status" value="1"/>
</dbReference>
<comment type="similarity">
    <text evidence="16">Belongs to the protein kinase superfamily.</text>
</comment>
<evidence type="ECO:0000256" key="10">
    <source>
        <dbReference type="ARBA" id="ARBA00022840"/>
    </source>
</evidence>
<dbReference type="Pfam" id="PF07714">
    <property type="entry name" value="PK_Tyr_Ser-Thr"/>
    <property type="match status" value="1"/>
</dbReference>
<dbReference type="AlphaFoldDB" id="A0A7J7D793"/>
<evidence type="ECO:0000256" key="5">
    <source>
        <dbReference type="ARBA" id="ARBA00022692"/>
    </source>
</evidence>
<feature type="domain" description="Gnk2-homologous" evidence="19">
    <location>
        <begin position="90"/>
        <end position="195"/>
    </location>
</feature>
<keyword evidence="11 17" id="KW-1133">Transmembrane helix</keyword>
<evidence type="ECO:0000313" key="20">
    <source>
        <dbReference type="EMBL" id="KAF5742202.1"/>
    </source>
</evidence>
<dbReference type="EMBL" id="JAAARO010000009">
    <property type="protein sequence ID" value="KAF5742202.1"/>
    <property type="molecule type" value="Genomic_DNA"/>
</dbReference>
<dbReference type="InterPro" id="IPR000719">
    <property type="entry name" value="Prot_kinase_dom"/>
</dbReference>
<dbReference type="PROSITE" id="PS00107">
    <property type="entry name" value="PROTEIN_KINASE_ATP"/>
    <property type="match status" value="1"/>
</dbReference>
<dbReference type="FunFam" id="3.30.200.20:FF:000142">
    <property type="entry name" value="Cysteine-rich receptor-like protein kinase 10"/>
    <property type="match status" value="1"/>
</dbReference>
<evidence type="ECO:0000256" key="2">
    <source>
        <dbReference type="ARBA" id="ARBA00022527"/>
    </source>
</evidence>
<dbReference type="Gene3D" id="3.30.200.20">
    <property type="entry name" value="Phosphorylase Kinase, domain 1"/>
    <property type="match status" value="1"/>
</dbReference>
<dbReference type="PANTHER" id="PTHR27002">
    <property type="entry name" value="RECEPTOR-LIKE SERINE/THREONINE-PROTEIN KINASE SD1-8"/>
    <property type="match status" value="1"/>
</dbReference>
<name>A0A7J7D793_TRIWF</name>
<evidence type="ECO:0000256" key="8">
    <source>
        <dbReference type="ARBA" id="ARBA00022741"/>
    </source>
</evidence>
<feature type="binding site" evidence="15">
    <location>
        <position position="324"/>
    </location>
    <ligand>
        <name>ATP</name>
        <dbReference type="ChEBI" id="CHEBI:30616"/>
    </ligand>
</feature>
<comment type="caution">
    <text evidence="20">The sequence shown here is derived from an EMBL/GenBank/DDBJ whole genome shotgun (WGS) entry which is preliminary data.</text>
</comment>
<reference evidence="20 21" key="1">
    <citation type="journal article" date="2020" name="Nat. Commun.">
        <title>Genome of Tripterygium wilfordii and identification of cytochrome P450 involved in triptolide biosynthesis.</title>
        <authorList>
            <person name="Tu L."/>
            <person name="Su P."/>
            <person name="Zhang Z."/>
            <person name="Gao L."/>
            <person name="Wang J."/>
            <person name="Hu T."/>
            <person name="Zhou J."/>
            <person name="Zhang Y."/>
            <person name="Zhao Y."/>
            <person name="Liu Y."/>
            <person name="Song Y."/>
            <person name="Tong Y."/>
            <person name="Lu Y."/>
            <person name="Yang J."/>
            <person name="Xu C."/>
            <person name="Jia M."/>
            <person name="Peters R.J."/>
            <person name="Huang L."/>
            <person name="Gao W."/>
        </authorList>
    </citation>
    <scope>NUCLEOTIDE SEQUENCE [LARGE SCALE GENOMIC DNA]</scope>
    <source>
        <strain evidence="21">cv. XIE 37</strain>
        <tissue evidence="20">Leaf</tissue>
    </source>
</reference>
<accession>A0A7J7D793</accession>
<evidence type="ECO:0000313" key="21">
    <source>
        <dbReference type="Proteomes" id="UP000593562"/>
    </source>
</evidence>
<feature type="domain" description="Gnk2-homologous" evidence="19">
    <location>
        <begin position="1"/>
        <end position="84"/>
    </location>
</feature>
<dbReference type="InParanoid" id="A0A7J7D793"/>
<dbReference type="Gene3D" id="1.10.510.10">
    <property type="entry name" value="Transferase(Phosphotransferase) domain 1"/>
    <property type="match status" value="1"/>
</dbReference>
<keyword evidence="6" id="KW-0732">Signal</keyword>
<dbReference type="FunFam" id="3.30.430.20:FF:000002">
    <property type="entry name" value="Cysteine-rich receptor-like protein kinase 10"/>
    <property type="match status" value="1"/>
</dbReference>
<dbReference type="PROSITE" id="PS51473">
    <property type="entry name" value="GNK2"/>
    <property type="match status" value="2"/>
</dbReference>
<dbReference type="InterPro" id="IPR011009">
    <property type="entry name" value="Kinase-like_dom_sf"/>
</dbReference>
<dbReference type="InterPro" id="IPR001245">
    <property type="entry name" value="Ser-Thr/Tyr_kinase_cat_dom"/>
</dbReference>
<evidence type="ECO:0000256" key="16">
    <source>
        <dbReference type="RuleBase" id="RU000304"/>
    </source>
</evidence>
<evidence type="ECO:0000256" key="11">
    <source>
        <dbReference type="ARBA" id="ARBA00022989"/>
    </source>
</evidence>
<dbReference type="GO" id="GO:0004674">
    <property type="term" value="F:protein serine/threonine kinase activity"/>
    <property type="evidence" value="ECO:0007669"/>
    <property type="project" value="UniProtKB-KW"/>
</dbReference>
<comment type="subcellular location">
    <subcellularLocation>
        <location evidence="1">Membrane</location>
        <topology evidence="1">Single-pass membrane protein</topology>
    </subcellularLocation>
</comment>
<evidence type="ECO:0000256" key="6">
    <source>
        <dbReference type="ARBA" id="ARBA00022729"/>
    </source>
</evidence>
<protein>
    <submittedName>
        <fullName evidence="20">Cysteine-rich receptor-like protein kinase 10 isoform X2</fullName>
    </submittedName>
</protein>
<keyword evidence="5 17" id="KW-0812">Transmembrane</keyword>
<keyword evidence="8 15" id="KW-0547">Nucleotide-binding</keyword>
<keyword evidence="4" id="KW-0808">Transferase</keyword>
<evidence type="ECO:0000256" key="9">
    <source>
        <dbReference type="ARBA" id="ARBA00022777"/>
    </source>
</evidence>
<dbReference type="SUPFAM" id="SSF56112">
    <property type="entry name" value="Protein kinase-like (PK-like)"/>
    <property type="match status" value="1"/>
</dbReference>
<keyword evidence="9 20" id="KW-0418">Kinase</keyword>
<gene>
    <name evidence="20" type="ORF">HS088_TW09G00245</name>
</gene>
<evidence type="ECO:0000256" key="12">
    <source>
        <dbReference type="ARBA" id="ARBA00023136"/>
    </source>
</evidence>
<evidence type="ECO:0000259" key="19">
    <source>
        <dbReference type="PROSITE" id="PS51473"/>
    </source>
</evidence>
<organism evidence="20 21">
    <name type="scientific">Tripterygium wilfordii</name>
    <name type="common">Thunder God vine</name>
    <dbReference type="NCBI Taxonomy" id="458696"/>
    <lineage>
        <taxon>Eukaryota</taxon>
        <taxon>Viridiplantae</taxon>
        <taxon>Streptophyta</taxon>
        <taxon>Embryophyta</taxon>
        <taxon>Tracheophyta</taxon>
        <taxon>Spermatophyta</taxon>
        <taxon>Magnoliopsida</taxon>
        <taxon>eudicotyledons</taxon>
        <taxon>Gunneridae</taxon>
        <taxon>Pentapetalae</taxon>
        <taxon>rosids</taxon>
        <taxon>fabids</taxon>
        <taxon>Celastrales</taxon>
        <taxon>Celastraceae</taxon>
        <taxon>Tripterygium</taxon>
    </lineage>
</organism>
<keyword evidence="10 15" id="KW-0067">ATP-binding</keyword>
<evidence type="ECO:0000256" key="15">
    <source>
        <dbReference type="PROSITE-ProRule" id="PRU10141"/>
    </source>
</evidence>
<dbReference type="SMART" id="SM00220">
    <property type="entry name" value="S_TKc"/>
    <property type="match status" value="1"/>
</dbReference>
<keyword evidence="13 20" id="KW-0675">Receptor</keyword>
<keyword evidence="7" id="KW-0677">Repeat</keyword>
<keyword evidence="3" id="KW-0597">Phosphoprotein</keyword>
<evidence type="ECO:0000256" key="4">
    <source>
        <dbReference type="ARBA" id="ARBA00022679"/>
    </source>
</evidence>
<proteinExistence type="inferred from homology"/>
<feature type="domain" description="Protein kinase" evidence="18">
    <location>
        <begin position="296"/>
        <end position="461"/>
    </location>
</feature>
<dbReference type="InterPro" id="IPR017441">
    <property type="entry name" value="Protein_kinase_ATP_BS"/>
</dbReference>
<evidence type="ECO:0000256" key="14">
    <source>
        <dbReference type="ARBA" id="ARBA00023180"/>
    </source>
</evidence>
<dbReference type="Pfam" id="PF01657">
    <property type="entry name" value="Stress-antifung"/>
    <property type="match status" value="2"/>
</dbReference>
<dbReference type="InterPro" id="IPR038408">
    <property type="entry name" value="GNK2_sf"/>
</dbReference>
<keyword evidence="12 17" id="KW-0472">Membrane</keyword>
<sequence length="461" mass="50049">MNLDITLTSLYANAINSSGFYNTSAGQGLNAATAVFLCRGDVSSELCQSCVNVTSKDIVNRCPKVKEAILWYDECMLHYANRSIASGMEETPKAYVWNMNNITNPGEFNSTVGGLMTRLVTQAVSSSELFATGEGNGTSLSRLYGMVQCAPNISPVDCNTCLLGSVRDIPSCCLGKQGGRVLKPSCNIRFESYPFYGVDAFAPAPSPATAPSPASLSPSVPPPTILTKRNGNRNISLQTIVIIIVPTVVIAVLLASLCSYFMCCKSRKTETGEDESLSLQSLQFDLSTIKAATNNFSERNKIGQGGFGNVYKGTFSNGQNVAVKRLSETSGQGSEEFKNEIALVAKLQHRNLVKLLGFCLEGEEKILIYEYVPNKSLDHFLFDTGDAELLNWSARYKIIGGTARGLLYLHEESRLRIIHRDLKAANILLDVDMNPKISDFGMARIFGVDQSEGTTNRVVGT</sequence>
<keyword evidence="2 16" id="KW-0723">Serine/threonine-protein kinase</keyword>
<evidence type="ECO:0000256" key="1">
    <source>
        <dbReference type="ARBA" id="ARBA00004167"/>
    </source>
</evidence>
<keyword evidence="21" id="KW-1185">Reference proteome</keyword>
<evidence type="ECO:0000256" key="3">
    <source>
        <dbReference type="ARBA" id="ARBA00022553"/>
    </source>
</evidence>
<dbReference type="Proteomes" id="UP000593562">
    <property type="component" value="Unassembled WGS sequence"/>
</dbReference>
<dbReference type="CDD" id="cd23509">
    <property type="entry name" value="Gnk2-like"/>
    <property type="match status" value="2"/>
</dbReference>
<dbReference type="Gene3D" id="3.30.430.20">
    <property type="entry name" value="Gnk2 domain, C-X8-C-X2-C motif"/>
    <property type="match status" value="2"/>
</dbReference>
<evidence type="ECO:0000256" key="17">
    <source>
        <dbReference type="SAM" id="Phobius"/>
    </source>
</evidence>
<dbReference type="InterPro" id="IPR002902">
    <property type="entry name" value="GNK2"/>
</dbReference>